<evidence type="ECO:0000313" key="4">
    <source>
        <dbReference type="EMBL" id="STJ82555.1"/>
    </source>
</evidence>
<protein>
    <submittedName>
        <fullName evidence="4">Peptidoglycan synthetase FtsI</fullName>
        <ecNumber evidence="4">2.4.1.129</ecNumber>
    </submittedName>
</protein>
<evidence type="ECO:0000313" key="5">
    <source>
        <dbReference type="Proteomes" id="UP000254785"/>
    </source>
</evidence>
<reference evidence="4 5" key="1">
    <citation type="submission" date="2018-06" db="EMBL/GenBank/DDBJ databases">
        <authorList>
            <consortium name="Pathogen Informatics"/>
            <person name="Doyle S."/>
        </authorList>
    </citation>
    <scope>NUCLEOTIDE SEQUENCE [LARGE SCALE GENOMIC DNA]</scope>
    <source>
        <strain evidence="4 5">NCTC9117</strain>
    </source>
</reference>
<dbReference type="EC" id="2.4.1.129" evidence="4"/>
<dbReference type="Proteomes" id="UP000254785">
    <property type="component" value="Unassembled WGS sequence"/>
</dbReference>
<name>A0A376YGF1_ECOLX</name>
<dbReference type="GO" id="GO:0016757">
    <property type="term" value="F:glycosyltransferase activity"/>
    <property type="evidence" value="ECO:0007669"/>
    <property type="project" value="UniProtKB-KW"/>
</dbReference>
<dbReference type="InterPro" id="IPR001460">
    <property type="entry name" value="PCN-bd_Tpept"/>
</dbReference>
<sequence length="190" mass="20022">MAYILKNNGGLTREGHLLFRLRANGNTITVSASLRNIGSYGIYRPLSITKVDPPVPGERVFPESIVRTVVHMMESVALPGGGGVKAAIKGYRIAIKTGTAKKVGPDGRYINKYIAYTAGVAPASQPRFALVVVINDPQAGKYYGGAVSAPVFGAIMGGVLRTMNIEPDALTTGDKNEFVINQGEGTGGRS</sequence>
<dbReference type="AlphaFoldDB" id="A0A376YGF1"/>
<feature type="domain" description="Penicillin-binding protein transpeptidase" evidence="3">
    <location>
        <begin position="32"/>
        <end position="156"/>
    </location>
</feature>
<dbReference type="PANTHER" id="PTHR30627:SF1">
    <property type="entry name" value="PEPTIDOGLYCAN D,D-TRANSPEPTIDASE FTSI"/>
    <property type="match status" value="1"/>
</dbReference>
<organism evidence="4 5">
    <name type="scientific">Escherichia coli</name>
    <dbReference type="NCBI Taxonomy" id="562"/>
    <lineage>
        <taxon>Bacteria</taxon>
        <taxon>Pseudomonadati</taxon>
        <taxon>Pseudomonadota</taxon>
        <taxon>Gammaproteobacteria</taxon>
        <taxon>Enterobacterales</taxon>
        <taxon>Enterobacteriaceae</taxon>
        <taxon>Escherichia</taxon>
    </lineage>
</organism>
<comment type="subcellular location">
    <subcellularLocation>
        <location evidence="1">Membrane</location>
    </subcellularLocation>
</comment>
<dbReference type="GO" id="GO:0008658">
    <property type="term" value="F:penicillin binding"/>
    <property type="evidence" value="ECO:0007669"/>
    <property type="project" value="InterPro"/>
</dbReference>
<evidence type="ECO:0000256" key="1">
    <source>
        <dbReference type="ARBA" id="ARBA00004370"/>
    </source>
</evidence>
<dbReference type="PANTHER" id="PTHR30627">
    <property type="entry name" value="PEPTIDOGLYCAN D,D-TRANSPEPTIDASE"/>
    <property type="match status" value="1"/>
</dbReference>
<dbReference type="InterPro" id="IPR050515">
    <property type="entry name" value="Beta-lactam/transpept"/>
</dbReference>
<keyword evidence="4" id="KW-0808">Transferase</keyword>
<keyword evidence="2" id="KW-0472">Membrane</keyword>
<dbReference type="InterPro" id="IPR012338">
    <property type="entry name" value="Beta-lactam/transpept-like"/>
</dbReference>
<dbReference type="SUPFAM" id="SSF56601">
    <property type="entry name" value="beta-lactamase/transpeptidase-like"/>
    <property type="match status" value="1"/>
</dbReference>
<gene>
    <name evidence="4" type="primary">ftsI_1</name>
    <name evidence="4" type="ORF">NCTC9117_05169</name>
</gene>
<accession>A0A376YGF1</accession>
<proteinExistence type="predicted"/>
<dbReference type="EMBL" id="UGDC01000003">
    <property type="protein sequence ID" value="STJ82555.1"/>
    <property type="molecule type" value="Genomic_DNA"/>
</dbReference>
<evidence type="ECO:0000256" key="2">
    <source>
        <dbReference type="ARBA" id="ARBA00023136"/>
    </source>
</evidence>
<dbReference type="Gene3D" id="3.30.450.330">
    <property type="match status" value="1"/>
</dbReference>
<dbReference type="GO" id="GO:0071555">
    <property type="term" value="P:cell wall organization"/>
    <property type="evidence" value="ECO:0007669"/>
    <property type="project" value="TreeGrafter"/>
</dbReference>
<keyword evidence="4" id="KW-0328">Glycosyltransferase</keyword>
<evidence type="ECO:0000259" key="3">
    <source>
        <dbReference type="Pfam" id="PF00905"/>
    </source>
</evidence>
<dbReference type="Pfam" id="PF00905">
    <property type="entry name" value="Transpeptidase"/>
    <property type="match status" value="1"/>
</dbReference>
<dbReference type="GO" id="GO:0005886">
    <property type="term" value="C:plasma membrane"/>
    <property type="evidence" value="ECO:0007669"/>
    <property type="project" value="TreeGrafter"/>
</dbReference>